<dbReference type="AlphaFoldDB" id="A0A126R0F2"/>
<feature type="transmembrane region" description="Helical" evidence="1">
    <location>
        <begin position="242"/>
        <end position="267"/>
    </location>
</feature>
<name>A0A126R0F2_METOL</name>
<keyword evidence="3" id="KW-1185">Reference proteome</keyword>
<evidence type="ECO:0000256" key="1">
    <source>
        <dbReference type="SAM" id="Phobius"/>
    </source>
</evidence>
<dbReference type="Proteomes" id="UP000066376">
    <property type="component" value="Chromosome"/>
</dbReference>
<evidence type="ECO:0008006" key="4">
    <source>
        <dbReference type="Google" id="ProtNLM"/>
    </source>
</evidence>
<accession>A0A126R0F2</accession>
<feature type="transmembrane region" description="Helical" evidence="1">
    <location>
        <begin position="102"/>
        <end position="126"/>
    </location>
</feature>
<dbReference type="Pfam" id="PF13197">
    <property type="entry name" value="DUF4013"/>
    <property type="match status" value="1"/>
</dbReference>
<evidence type="ECO:0000313" key="3">
    <source>
        <dbReference type="Proteomes" id="UP000066376"/>
    </source>
</evidence>
<reference evidence="3" key="2">
    <citation type="submission" date="2016-02" db="EMBL/GenBank/DDBJ databases">
        <title>The draft genome sequence of the rumen methanogen Methanobrevibacter olleyae YLM1.</title>
        <authorList>
            <consortium name="New Zealand Agricultural Greenhouse Gas Research Centre/Pastoral Greenhouse Gas Research Consortium"/>
            <person name="Kelly W.J."/>
            <person name="Li D."/>
            <person name="Lambie S.C."/>
            <person name="Attwood G.T."/>
            <person name="Altermann E."/>
            <person name="Leahy S.C."/>
        </authorList>
    </citation>
    <scope>NUCLEOTIDE SEQUENCE [LARGE SCALE GENOMIC DNA]</scope>
    <source>
        <strain evidence="3">YLM1</strain>
    </source>
</reference>
<keyword evidence="1" id="KW-0812">Transmembrane</keyword>
<reference evidence="2 3" key="1">
    <citation type="journal article" date="2016" name="Genome Announc.">
        <title>Draft Genome Sequence of the Rumen Methanogen Methanobrevibacter olleyae YLM1.</title>
        <authorList>
            <person name="Kelly W.J."/>
            <person name="Li D."/>
            <person name="Lambie S.C."/>
            <person name="Cox F."/>
            <person name="Attwood G.T."/>
            <person name="Altermann E."/>
            <person name="Leahy S.C."/>
        </authorList>
    </citation>
    <scope>NUCLEOTIDE SEQUENCE [LARGE SCALE GENOMIC DNA]</scope>
    <source>
        <strain evidence="2 3">YLM1</strain>
    </source>
</reference>
<feature type="transmembrane region" description="Helical" evidence="1">
    <location>
        <begin position="155"/>
        <end position="181"/>
    </location>
</feature>
<feature type="transmembrane region" description="Helical" evidence="1">
    <location>
        <begin position="216"/>
        <end position="236"/>
    </location>
</feature>
<keyword evidence="1" id="KW-1133">Transmembrane helix</keyword>
<protein>
    <recommendedName>
        <fullName evidence="4">DUF4013 domain-containing protein</fullName>
    </recommendedName>
</protein>
<feature type="transmembrane region" description="Helical" evidence="1">
    <location>
        <begin position="21"/>
        <end position="43"/>
    </location>
</feature>
<gene>
    <name evidence="2" type="ORF">YLM1_0980</name>
</gene>
<dbReference type="EMBL" id="CP014265">
    <property type="protein sequence ID" value="AMK15537.1"/>
    <property type="molecule type" value="Genomic_DNA"/>
</dbReference>
<feature type="transmembrane region" description="Helical" evidence="1">
    <location>
        <begin position="49"/>
        <end position="69"/>
    </location>
</feature>
<dbReference type="InterPro" id="IPR025098">
    <property type="entry name" value="DUF4013"/>
</dbReference>
<dbReference type="KEGG" id="mol:YLM1_0980"/>
<sequence length="271" mass="30165">MTELFDLFKEALKYPTNDYKALLIFGVIFLIANLYSVFTAWGIELDSVVIGLLSIISIILYFVTEGYALSVVRESLDLIDEIPAFNIIANFVDGLKLFLIQIAYYIIPTILVLIVGWLSGTFYALFNIVEYLGQDFTSTSLNTTTISFNAVPQEYWSALAIGLVITAIFAMILFIIFGLLLGIAECRLAKYDSIGEALNIREVIEDIKKIGIGRYIGWYILLFVITMIISFVLGFINAIPYIGVLIGFLVGTPFITLFGSRALGALYSDVE</sequence>
<evidence type="ECO:0000313" key="2">
    <source>
        <dbReference type="EMBL" id="AMK15537.1"/>
    </source>
</evidence>
<dbReference type="GeneID" id="28489280"/>
<dbReference type="RefSeq" id="WP_067146859.1">
    <property type="nucleotide sequence ID" value="NZ_CP014265.1"/>
</dbReference>
<keyword evidence="1" id="KW-0472">Membrane</keyword>
<organism evidence="2 3">
    <name type="scientific">Methanobrevibacter olleyae</name>
    <dbReference type="NCBI Taxonomy" id="294671"/>
    <lineage>
        <taxon>Archaea</taxon>
        <taxon>Methanobacteriati</taxon>
        <taxon>Methanobacteriota</taxon>
        <taxon>Methanomada group</taxon>
        <taxon>Methanobacteria</taxon>
        <taxon>Methanobacteriales</taxon>
        <taxon>Methanobacteriaceae</taxon>
        <taxon>Methanobrevibacter</taxon>
    </lineage>
</organism>
<proteinExistence type="predicted"/>
<dbReference type="PATRIC" id="fig|294671.3.peg.1027"/>